<evidence type="ECO:0000259" key="8">
    <source>
        <dbReference type="PROSITE" id="PS50089"/>
    </source>
</evidence>
<dbReference type="GO" id="GO:0005634">
    <property type="term" value="C:nucleus"/>
    <property type="evidence" value="ECO:0007669"/>
    <property type="project" value="TreeGrafter"/>
</dbReference>
<keyword evidence="3" id="KW-0479">Metal-binding</keyword>
<sequence>MDNTTDRMKNEWARYVTFGSFPRSSPVQPTRLAQSGFYYSGTVDEAICFSCGLKHRNWKEGDSPFHVHKKLSPNCDFVNGSGDGNMPIRRRGTDSVLGASSLTSLEDKDKAVTHYNNSAENLNLNNRNGSEIKTNLFSALDRTRNEEQSGNDVKTENSELVIISNFTGDSSVQDKKKESENTKTKLSERANGQPEISQNNIKIAECPVSFGTTNGSGRSNTVTNEVVGSKYAQGEQQSSRSRNSTLDVSFEKPKHPHYSVLTSRLESFRGWPSYMQQKPADLASAGFYYVGVGDCVRCFFCGGGLRSWEEGDNPWEEHAQWYPNCAYLKQCKGDDFVLSQLTGINLRSKETLQIEPNDDVILEERSEDIACRMRVGSEAREMDPEDPMDCPAAKSILYMGYDTEMVKQAMQILTSRNGHAKFSATDIIEIIFQQEEKETKLHVTEVSDPSNDTARIQTDASTQYSVSKTKDMSVNEKEKSDNDSKLQHNNSMEEKKNDQSLGSNMSPEELKSLLKQNKELKDQMTCKICMDREACIVFLPCSHMMACPQCAPAFRKCPVCRQLIRGTVRAYVS</sequence>
<dbReference type="CDD" id="cd00022">
    <property type="entry name" value="BIR"/>
    <property type="match status" value="2"/>
</dbReference>
<proteinExistence type="evidence at transcript level"/>
<dbReference type="CDD" id="cd16713">
    <property type="entry name" value="RING-HC_BIRC2_3_7"/>
    <property type="match status" value="1"/>
</dbReference>
<accession>A0A2H4UL81</accession>
<dbReference type="GO" id="GO:0043027">
    <property type="term" value="F:cysteine-type endopeptidase inhibitor activity involved in apoptotic process"/>
    <property type="evidence" value="ECO:0007669"/>
    <property type="project" value="TreeGrafter"/>
</dbReference>
<dbReference type="Gene3D" id="3.30.40.10">
    <property type="entry name" value="Zinc/RING finger domain, C3HC4 (zinc finger)"/>
    <property type="match status" value="1"/>
</dbReference>
<dbReference type="GO" id="GO:0061630">
    <property type="term" value="F:ubiquitin protein ligase activity"/>
    <property type="evidence" value="ECO:0007669"/>
    <property type="project" value="TreeGrafter"/>
</dbReference>
<dbReference type="SMART" id="SM00238">
    <property type="entry name" value="BIR"/>
    <property type="match status" value="2"/>
</dbReference>
<dbReference type="Pfam" id="PF13920">
    <property type="entry name" value="zf-C3HC4_3"/>
    <property type="match status" value="1"/>
</dbReference>
<dbReference type="PANTHER" id="PTHR10044">
    <property type="entry name" value="INHIBITOR OF APOPTOSIS"/>
    <property type="match status" value="1"/>
</dbReference>
<dbReference type="GO" id="GO:0008270">
    <property type="term" value="F:zinc ion binding"/>
    <property type="evidence" value="ECO:0007669"/>
    <property type="project" value="UniProtKB-KW"/>
</dbReference>
<dbReference type="InterPro" id="IPR001370">
    <property type="entry name" value="BIR_rpt"/>
</dbReference>
<dbReference type="FunFam" id="1.10.1170.10:FF:000002">
    <property type="entry name" value="Baculoviral IAP repeat containing 7"/>
    <property type="match status" value="1"/>
</dbReference>
<dbReference type="GO" id="GO:0043066">
    <property type="term" value="P:negative regulation of apoptotic process"/>
    <property type="evidence" value="ECO:0007669"/>
    <property type="project" value="TreeGrafter"/>
</dbReference>
<feature type="compositionally biased region" description="Polar residues" evidence="7">
    <location>
        <begin position="447"/>
        <end position="467"/>
    </location>
</feature>
<protein>
    <submittedName>
        <fullName evidence="9">Inhibitor of apoptosis 1</fullName>
    </submittedName>
</protein>
<name>A0A2H4UL81_SINSH</name>
<evidence type="ECO:0000256" key="7">
    <source>
        <dbReference type="SAM" id="MobiDB-lite"/>
    </source>
</evidence>
<feature type="region of interest" description="Disordered" evidence="7">
    <location>
        <begin position="170"/>
        <end position="193"/>
    </location>
</feature>
<dbReference type="FunFam" id="1.10.1170.10:FF:000003">
    <property type="entry name" value="E3 ubiquitin-protein ligase XIAP"/>
    <property type="match status" value="1"/>
</dbReference>
<dbReference type="GO" id="GO:0051726">
    <property type="term" value="P:regulation of cell cycle"/>
    <property type="evidence" value="ECO:0007669"/>
    <property type="project" value="TreeGrafter"/>
</dbReference>
<dbReference type="SUPFAM" id="SSF57924">
    <property type="entry name" value="Inhibitor of apoptosis (IAP) repeat"/>
    <property type="match status" value="2"/>
</dbReference>
<evidence type="ECO:0000256" key="2">
    <source>
        <dbReference type="ARBA" id="ARBA00022703"/>
    </source>
</evidence>
<dbReference type="Pfam" id="PF00653">
    <property type="entry name" value="BIR"/>
    <property type="match status" value="2"/>
</dbReference>
<dbReference type="PROSITE" id="PS50089">
    <property type="entry name" value="ZF_RING_2"/>
    <property type="match status" value="1"/>
</dbReference>
<organism evidence="9">
    <name type="scientific">Sinohyriopsis schlegelii</name>
    <name type="common">Biwa pearly mussel</name>
    <name type="synonym">Hyriopsis schlegelii</name>
    <dbReference type="NCBI Taxonomy" id="2706150"/>
    <lineage>
        <taxon>Eukaryota</taxon>
        <taxon>Metazoa</taxon>
        <taxon>Spiralia</taxon>
        <taxon>Lophotrochozoa</taxon>
        <taxon>Mollusca</taxon>
        <taxon>Bivalvia</taxon>
        <taxon>Autobranchia</taxon>
        <taxon>Heteroconchia</taxon>
        <taxon>Palaeoheterodonta</taxon>
        <taxon>Unionida</taxon>
        <taxon>Unionoidea</taxon>
        <taxon>Unionidae</taxon>
        <taxon>Gonideinae</taxon>
        <taxon>Sinohyriopsis</taxon>
    </lineage>
</organism>
<feature type="region of interest" description="Disordered" evidence="7">
    <location>
        <begin position="442"/>
        <end position="505"/>
    </location>
</feature>
<dbReference type="EMBL" id="KY123703">
    <property type="protein sequence ID" value="ATZ76820.1"/>
    <property type="molecule type" value="mRNA"/>
</dbReference>
<feature type="compositionally biased region" description="Basic and acidic residues" evidence="7">
    <location>
        <begin position="172"/>
        <end position="188"/>
    </location>
</feature>
<feature type="domain" description="RING-type" evidence="8">
    <location>
        <begin position="526"/>
        <end position="561"/>
    </location>
</feature>
<dbReference type="GO" id="GO:0006915">
    <property type="term" value="P:apoptotic process"/>
    <property type="evidence" value="ECO:0007669"/>
    <property type="project" value="UniProtKB-KW"/>
</dbReference>
<keyword evidence="4 6" id="KW-0863">Zinc-finger</keyword>
<dbReference type="GO" id="GO:0005737">
    <property type="term" value="C:cytoplasm"/>
    <property type="evidence" value="ECO:0007669"/>
    <property type="project" value="TreeGrafter"/>
</dbReference>
<dbReference type="InterPro" id="IPR050784">
    <property type="entry name" value="IAP"/>
</dbReference>
<feature type="compositionally biased region" description="Polar residues" evidence="7">
    <location>
        <begin position="212"/>
        <end position="226"/>
    </location>
</feature>
<dbReference type="PANTHER" id="PTHR10044:SF139">
    <property type="entry name" value="DEATH-ASSOCIATED INHIBITOR OF APOPTOSIS 2"/>
    <property type="match status" value="1"/>
</dbReference>
<evidence type="ECO:0000256" key="1">
    <source>
        <dbReference type="ARBA" id="ARBA00006672"/>
    </source>
</evidence>
<dbReference type="Gene3D" id="1.10.1170.10">
    <property type="entry name" value="Inhibitor Of Apoptosis Protein (2mihbC-IAP-1), Chain A"/>
    <property type="match status" value="2"/>
</dbReference>
<dbReference type="GO" id="GO:0031398">
    <property type="term" value="P:positive regulation of protein ubiquitination"/>
    <property type="evidence" value="ECO:0007669"/>
    <property type="project" value="TreeGrafter"/>
</dbReference>
<comment type="similarity">
    <text evidence="1">Belongs to the IAP family.</text>
</comment>
<keyword evidence="5" id="KW-0862">Zinc</keyword>
<keyword evidence="2" id="KW-0053">Apoptosis</keyword>
<feature type="compositionally biased region" description="Basic and acidic residues" evidence="7">
    <location>
        <begin position="468"/>
        <end position="498"/>
    </location>
</feature>
<evidence type="ECO:0000256" key="3">
    <source>
        <dbReference type="ARBA" id="ARBA00022723"/>
    </source>
</evidence>
<dbReference type="InterPro" id="IPR013083">
    <property type="entry name" value="Znf_RING/FYVE/PHD"/>
</dbReference>
<dbReference type="InterPro" id="IPR001841">
    <property type="entry name" value="Znf_RING"/>
</dbReference>
<evidence type="ECO:0000256" key="5">
    <source>
        <dbReference type="ARBA" id="ARBA00022833"/>
    </source>
</evidence>
<feature type="region of interest" description="Disordered" evidence="7">
    <location>
        <begin position="212"/>
        <end position="249"/>
    </location>
</feature>
<dbReference type="PROSITE" id="PS50143">
    <property type="entry name" value="BIR_REPEAT_2"/>
    <property type="match status" value="2"/>
</dbReference>
<dbReference type="Gene3D" id="1.10.8.10">
    <property type="entry name" value="DNA helicase RuvA subunit, C-terminal domain"/>
    <property type="match status" value="1"/>
</dbReference>
<evidence type="ECO:0000256" key="4">
    <source>
        <dbReference type="ARBA" id="ARBA00022771"/>
    </source>
</evidence>
<evidence type="ECO:0000256" key="6">
    <source>
        <dbReference type="PROSITE-ProRule" id="PRU00175"/>
    </source>
</evidence>
<feature type="compositionally biased region" description="Polar residues" evidence="7">
    <location>
        <begin position="234"/>
        <end position="247"/>
    </location>
</feature>
<dbReference type="PROSITE" id="PS01282">
    <property type="entry name" value="BIR_REPEAT_1"/>
    <property type="match status" value="2"/>
</dbReference>
<reference evidence="9" key="1">
    <citation type="submission" date="2016-11" db="EMBL/GenBank/DDBJ databases">
        <authorList>
            <person name="Jaros S."/>
            <person name="Januszkiewicz K."/>
            <person name="Wedrychowicz H."/>
        </authorList>
    </citation>
    <scope>NUCLEOTIDE SEQUENCE</scope>
</reference>
<evidence type="ECO:0000313" key="9">
    <source>
        <dbReference type="EMBL" id="ATZ76820.1"/>
    </source>
</evidence>
<dbReference type="AlphaFoldDB" id="A0A2H4UL81"/>